<dbReference type="OrthoDB" id="3354346at2759"/>
<organism evidence="3 4">
    <name type="scientific">Dacryopinax primogenitus (strain DJM 731)</name>
    <name type="common">Brown rot fungus</name>
    <dbReference type="NCBI Taxonomy" id="1858805"/>
    <lineage>
        <taxon>Eukaryota</taxon>
        <taxon>Fungi</taxon>
        <taxon>Dikarya</taxon>
        <taxon>Basidiomycota</taxon>
        <taxon>Agaricomycotina</taxon>
        <taxon>Dacrymycetes</taxon>
        <taxon>Dacrymycetales</taxon>
        <taxon>Dacrymycetaceae</taxon>
        <taxon>Dacryopinax</taxon>
    </lineage>
</organism>
<feature type="region of interest" description="Disordered" evidence="1">
    <location>
        <begin position="577"/>
        <end position="597"/>
    </location>
</feature>
<feature type="compositionally biased region" description="Basic and acidic residues" evidence="1">
    <location>
        <begin position="119"/>
        <end position="129"/>
    </location>
</feature>
<dbReference type="PANTHER" id="PTHR16779:SF1">
    <property type="entry name" value="BETA-1,4-MANNOSYLTRANSFERASE EGH"/>
    <property type="match status" value="1"/>
</dbReference>
<keyword evidence="2" id="KW-0472">Membrane</keyword>
<evidence type="ECO:0000256" key="1">
    <source>
        <dbReference type="SAM" id="MobiDB-lite"/>
    </source>
</evidence>
<dbReference type="GeneID" id="63687291"/>
<evidence type="ECO:0000256" key="2">
    <source>
        <dbReference type="SAM" id="Phobius"/>
    </source>
</evidence>
<dbReference type="GO" id="GO:0019187">
    <property type="term" value="F:beta-1,4-mannosyltransferase activity"/>
    <property type="evidence" value="ECO:0007669"/>
    <property type="project" value="InterPro"/>
</dbReference>
<dbReference type="EMBL" id="JH795859">
    <property type="protein sequence ID" value="EJU03540.1"/>
    <property type="molecule type" value="Genomic_DNA"/>
</dbReference>
<feature type="transmembrane region" description="Helical" evidence="2">
    <location>
        <begin position="232"/>
        <end position="254"/>
    </location>
</feature>
<feature type="transmembrane region" description="Helical" evidence="2">
    <location>
        <begin position="346"/>
        <end position="369"/>
    </location>
</feature>
<gene>
    <name evidence="3" type="ORF">DACRYDRAFT_21096</name>
</gene>
<sequence>MAYPPQRHSPEVQYYENRGHSPEPQMSYPPSPSMSTTDLHAPYRLPQGEASSSTLVSAPYGSYGNMSVYGDSDTASIAPLNKKRYSANLSPRSPMPNSAHPLRTAFTPSRVSLSTRQSSYERDRERDRVPSAIQMNAQGRARSRSMSQSKSQPPLNTNTVPTPEPYTSLAIFRPSRERQNLYTPREHHLDFLKFLAALFVLTGTFFQAFLPTVAAPLAIAPGGSMEPLISQHLGITCFLMLTGRALTAPLYNPYPNSSSYRPSFHLLSRQILLRPIRYGAPVVVVAVIQWALGDTALQTANSLNNANFVPPEWKSISNFGGLMNLIWGCFTWGADSASVVQTFGSNLWMSAWLFQASYFALILFVVLAPLPSSKYWLMILIAPFLWATNSYFLPTLIGVFLTDLGAHGWTPLLNLHLGFRIPLQLGALVLAAVVELVPAIRTPINNGMAAWNVRGQNYINIQFTDILFAALVIIAIDSSPLLKSILGFRPLRALSRLSSGAALMAPLVVYAVLPNMNPSLFVGWLLTVLLSLVLAIPFRIFLEVPAMAAAEITLEKMRTWGGDGLELRDVDAYWGRHNGEDKESESSEMTELKREKR</sequence>
<dbReference type="GO" id="GO:0005737">
    <property type="term" value="C:cytoplasm"/>
    <property type="evidence" value="ECO:0007669"/>
    <property type="project" value="TreeGrafter"/>
</dbReference>
<reference evidence="3 4" key="1">
    <citation type="journal article" date="2012" name="Science">
        <title>The Paleozoic origin of enzymatic lignin decomposition reconstructed from 31 fungal genomes.</title>
        <authorList>
            <person name="Floudas D."/>
            <person name="Binder M."/>
            <person name="Riley R."/>
            <person name="Barry K."/>
            <person name="Blanchette R.A."/>
            <person name="Henrissat B."/>
            <person name="Martinez A.T."/>
            <person name="Otillar R."/>
            <person name="Spatafora J.W."/>
            <person name="Yadav J.S."/>
            <person name="Aerts A."/>
            <person name="Benoit I."/>
            <person name="Boyd A."/>
            <person name="Carlson A."/>
            <person name="Copeland A."/>
            <person name="Coutinho P.M."/>
            <person name="de Vries R.P."/>
            <person name="Ferreira P."/>
            <person name="Findley K."/>
            <person name="Foster B."/>
            <person name="Gaskell J."/>
            <person name="Glotzer D."/>
            <person name="Gorecki P."/>
            <person name="Heitman J."/>
            <person name="Hesse C."/>
            <person name="Hori C."/>
            <person name="Igarashi K."/>
            <person name="Jurgens J.A."/>
            <person name="Kallen N."/>
            <person name="Kersten P."/>
            <person name="Kohler A."/>
            <person name="Kuees U."/>
            <person name="Kumar T.K.A."/>
            <person name="Kuo A."/>
            <person name="LaButti K."/>
            <person name="Larrondo L.F."/>
            <person name="Lindquist E."/>
            <person name="Ling A."/>
            <person name="Lombard V."/>
            <person name="Lucas S."/>
            <person name="Lundell T."/>
            <person name="Martin R."/>
            <person name="McLaughlin D.J."/>
            <person name="Morgenstern I."/>
            <person name="Morin E."/>
            <person name="Murat C."/>
            <person name="Nagy L.G."/>
            <person name="Nolan M."/>
            <person name="Ohm R.A."/>
            <person name="Patyshakuliyeva A."/>
            <person name="Rokas A."/>
            <person name="Ruiz-Duenas F.J."/>
            <person name="Sabat G."/>
            <person name="Salamov A."/>
            <person name="Samejima M."/>
            <person name="Schmutz J."/>
            <person name="Slot J.C."/>
            <person name="St John F."/>
            <person name="Stenlid J."/>
            <person name="Sun H."/>
            <person name="Sun S."/>
            <person name="Syed K."/>
            <person name="Tsang A."/>
            <person name="Wiebenga A."/>
            <person name="Young D."/>
            <person name="Pisabarro A."/>
            <person name="Eastwood D.C."/>
            <person name="Martin F."/>
            <person name="Cullen D."/>
            <person name="Grigoriev I.V."/>
            <person name="Hibbett D.S."/>
        </authorList>
    </citation>
    <scope>NUCLEOTIDE SEQUENCE [LARGE SCALE GENOMIC DNA]</scope>
    <source>
        <strain evidence="3 4">DJM-731 SS1</strain>
    </source>
</reference>
<dbReference type="HOGENOM" id="CLU_457093_0_0_1"/>
<feature type="compositionally biased region" description="Polar residues" evidence="1">
    <location>
        <begin position="106"/>
        <end position="118"/>
    </location>
</feature>
<feature type="transmembrane region" description="Helical" evidence="2">
    <location>
        <begin position="421"/>
        <end position="441"/>
    </location>
</feature>
<feature type="transmembrane region" description="Helical" evidence="2">
    <location>
        <begin position="519"/>
        <end position="542"/>
    </location>
</feature>
<dbReference type="AlphaFoldDB" id="M5G5P8"/>
<dbReference type="Proteomes" id="UP000030653">
    <property type="component" value="Unassembled WGS sequence"/>
</dbReference>
<proteinExistence type="predicted"/>
<keyword evidence="2" id="KW-1133">Transmembrane helix</keyword>
<evidence type="ECO:0000313" key="4">
    <source>
        <dbReference type="Proteomes" id="UP000030653"/>
    </source>
</evidence>
<protein>
    <submittedName>
        <fullName evidence="3">Uncharacterized protein</fullName>
    </submittedName>
</protein>
<feature type="transmembrane region" description="Helical" evidence="2">
    <location>
        <begin position="194"/>
        <end position="220"/>
    </location>
</feature>
<feature type="compositionally biased region" description="Polar residues" evidence="1">
    <location>
        <begin position="144"/>
        <end position="161"/>
    </location>
</feature>
<name>M5G5P8_DACPD</name>
<feature type="transmembrane region" description="Helical" evidence="2">
    <location>
        <begin position="275"/>
        <end position="293"/>
    </location>
</feature>
<keyword evidence="2" id="KW-0812">Transmembrane</keyword>
<feature type="transmembrane region" description="Helical" evidence="2">
    <location>
        <begin position="375"/>
        <end position="401"/>
    </location>
</feature>
<feature type="transmembrane region" description="Helical" evidence="2">
    <location>
        <begin position="494"/>
        <end position="513"/>
    </location>
</feature>
<feature type="transmembrane region" description="Helical" evidence="2">
    <location>
        <begin position="461"/>
        <end position="482"/>
    </location>
</feature>
<dbReference type="RefSeq" id="XP_040630434.1">
    <property type="nucleotide sequence ID" value="XM_040772229.1"/>
</dbReference>
<evidence type="ECO:0000313" key="3">
    <source>
        <dbReference type="EMBL" id="EJU03540.1"/>
    </source>
</evidence>
<keyword evidence="4" id="KW-1185">Reference proteome</keyword>
<feature type="region of interest" description="Disordered" evidence="1">
    <location>
        <begin position="87"/>
        <end position="166"/>
    </location>
</feature>
<dbReference type="STRING" id="1858805.M5G5P8"/>
<accession>M5G5P8</accession>
<dbReference type="PANTHER" id="PTHR16779">
    <property type="entry name" value="BETA-1,4-MANNOSYLTRANSFERASE EGH"/>
    <property type="match status" value="1"/>
</dbReference>
<feature type="region of interest" description="Disordered" evidence="1">
    <location>
        <begin position="1"/>
        <end position="55"/>
    </location>
</feature>
<dbReference type="InterPro" id="IPR027389">
    <property type="entry name" value="B_mannosylTrfase_Bre-3/Egh"/>
</dbReference>